<dbReference type="NCBIfam" id="TIGR01245">
    <property type="entry name" value="trpD"/>
    <property type="match status" value="1"/>
</dbReference>
<accession>A0A0S4L8U8</accession>
<dbReference type="InterPro" id="IPR005940">
    <property type="entry name" value="Anthranilate_Pribosyl_Tfrase"/>
</dbReference>
<keyword evidence="2 5" id="KW-0808">Transferase</keyword>
<dbReference type="InterPro" id="IPR017459">
    <property type="entry name" value="Glycosyl_Trfase_fam3_N_dom"/>
</dbReference>
<dbReference type="PANTHER" id="PTHR43285:SF2">
    <property type="entry name" value="ANTHRANILATE PHOSPHORIBOSYLTRANSFERASE"/>
    <property type="match status" value="1"/>
</dbReference>
<dbReference type="AlphaFoldDB" id="A0A0S4L8U8"/>
<dbReference type="PANTHER" id="PTHR43285">
    <property type="entry name" value="ANTHRANILATE PHOSPHORIBOSYLTRANSFERASE"/>
    <property type="match status" value="1"/>
</dbReference>
<dbReference type="Gene3D" id="3.40.1030.10">
    <property type="entry name" value="Nucleoside phosphorylase/phosphoribosyltransferase catalytic domain"/>
    <property type="match status" value="1"/>
</dbReference>
<dbReference type="Proteomes" id="UP000199032">
    <property type="component" value="Unassembled WGS sequence"/>
</dbReference>
<dbReference type="SUPFAM" id="SSF47648">
    <property type="entry name" value="Nucleoside phosphorylase/phosphoribosyltransferase N-terminal domain"/>
    <property type="match status" value="1"/>
</dbReference>
<organism evidence="5 6">
    <name type="scientific">Candidatus Nitrospira nitrosa</name>
    <dbReference type="NCBI Taxonomy" id="1742972"/>
    <lineage>
        <taxon>Bacteria</taxon>
        <taxon>Pseudomonadati</taxon>
        <taxon>Nitrospirota</taxon>
        <taxon>Nitrospiria</taxon>
        <taxon>Nitrospirales</taxon>
        <taxon>Nitrospiraceae</taxon>
        <taxon>Nitrospira</taxon>
    </lineage>
</organism>
<evidence type="ECO:0000256" key="2">
    <source>
        <dbReference type="ARBA" id="ARBA00022679"/>
    </source>
</evidence>
<keyword evidence="6" id="KW-1185">Reference proteome</keyword>
<dbReference type="Pfam" id="PF00591">
    <property type="entry name" value="Glycos_transf_3"/>
    <property type="match status" value="1"/>
</dbReference>
<dbReference type="GO" id="GO:0004048">
    <property type="term" value="F:anthranilate phosphoribosyltransferase activity"/>
    <property type="evidence" value="ECO:0007669"/>
    <property type="project" value="UniProtKB-EC"/>
</dbReference>
<keyword evidence="1 5" id="KW-0328">Glycosyltransferase</keyword>
<gene>
    <name evidence="5" type="primary">trpD</name>
    <name evidence="5" type="ORF">COMA1_11420</name>
</gene>
<dbReference type="GO" id="GO:0005829">
    <property type="term" value="C:cytosol"/>
    <property type="evidence" value="ECO:0007669"/>
    <property type="project" value="TreeGrafter"/>
</dbReference>
<name>A0A0S4L8U8_9BACT</name>
<dbReference type="InterPro" id="IPR035902">
    <property type="entry name" value="Nuc_phospho_transferase"/>
</dbReference>
<reference evidence="5 6" key="1">
    <citation type="submission" date="2015-10" db="EMBL/GenBank/DDBJ databases">
        <authorList>
            <person name="Gilbert D.G."/>
        </authorList>
    </citation>
    <scope>NUCLEOTIDE SEQUENCE [LARGE SCALE GENOMIC DNA]</scope>
    <source>
        <strain evidence="5">COMA1</strain>
    </source>
</reference>
<feature type="domain" description="Glycosyl transferase family 3" evidence="3">
    <location>
        <begin position="91"/>
        <end position="332"/>
    </location>
</feature>
<dbReference type="SUPFAM" id="SSF52418">
    <property type="entry name" value="Nucleoside phosphorylase/phosphoribosyltransferase catalytic domain"/>
    <property type="match status" value="1"/>
</dbReference>
<dbReference type="RefSeq" id="WP_176697896.1">
    <property type="nucleotide sequence ID" value="NZ_CZQA01000001.1"/>
</dbReference>
<evidence type="ECO:0000313" key="6">
    <source>
        <dbReference type="Proteomes" id="UP000199032"/>
    </source>
</evidence>
<evidence type="ECO:0000256" key="1">
    <source>
        <dbReference type="ARBA" id="ARBA00022676"/>
    </source>
</evidence>
<dbReference type="Pfam" id="PF02885">
    <property type="entry name" value="Glycos_trans_3N"/>
    <property type="match status" value="1"/>
</dbReference>
<dbReference type="Gene3D" id="1.20.970.10">
    <property type="entry name" value="Transferase, Pyrimidine Nucleoside Phosphorylase, Chain C"/>
    <property type="match status" value="1"/>
</dbReference>
<protein>
    <submittedName>
        <fullName evidence="5">Anthranilate phosphoribosyltransferase</fullName>
        <ecNumber evidence="5">2.4.2.18</ecNumber>
    </submittedName>
</protein>
<dbReference type="GO" id="GO:0000162">
    <property type="term" value="P:L-tryptophan biosynthetic process"/>
    <property type="evidence" value="ECO:0007669"/>
    <property type="project" value="InterPro"/>
</dbReference>
<feature type="domain" description="Glycosyl transferase family 3 N-terminal" evidence="4">
    <location>
        <begin position="5"/>
        <end position="68"/>
    </location>
</feature>
<dbReference type="EC" id="2.4.2.18" evidence="5"/>
<dbReference type="STRING" id="1742972.COMA1_11420"/>
<proteinExistence type="predicted"/>
<dbReference type="EMBL" id="CZQA01000001">
    <property type="protein sequence ID" value="CUS33925.1"/>
    <property type="molecule type" value="Genomic_DNA"/>
</dbReference>
<dbReference type="InterPro" id="IPR000312">
    <property type="entry name" value="Glycosyl_Trfase_fam3"/>
</dbReference>
<dbReference type="InterPro" id="IPR036320">
    <property type="entry name" value="Glycosyl_Trfase_fam3_N_dom_sf"/>
</dbReference>
<sequence>MPFHEILAKIAKGPKASKDLTWDECKQSMKALVEGEATPAQVGAFLIAMRFKMESVTELAGLTAAARQYVPPLAVSRELAAVDVPTYAGKQDTFHAIVAASIVATAAGATVLMHGYDGIPGRPGAAGVLKALGIRVDAEPKQVAEEVNRNRFAYLDIGLYHPPIYRFLEMRQTLGVRNVFHPIARLLNPARAKVQVVGLSHPPHFEKTAEALRILGCPHALVVRGVEGDPELSASMATRVLELREERITPIGVAPKDFGLAFAPSREMAGFQPDQREKEADLLRGILQNRVQGGQKDWVLMNAAMLLYASGKGTSFAACFPVVRAAIEGGAAARKLEDLVKQSVPA</sequence>
<evidence type="ECO:0000259" key="4">
    <source>
        <dbReference type="Pfam" id="PF02885"/>
    </source>
</evidence>
<evidence type="ECO:0000313" key="5">
    <source>
        <dbReference type="EMBL" id="CUS33925.1"/>
    </source>
</evidence>
<evidence type="ECO:0000259" key="3">
    <source>
        <dbReference type="Pfam" id="PF00591"/>
    </source>
</evidence>